<evidence type="ECO:0000313" key="1">
    <source>
        <dbReference type="EMBL" id="PRX16720.1"/>
    </source>
</evidence>
<dbReference type="Proteomes" id="UP000239415">
    <property type="component" value="Unassembled WGS sequence"/>
</dbReference>
<organism evidence="1 2">
    <name type="scientific">Actinoplanes italicus</name>
    <dbReference type="NCBI Taxonomy" id="113567"/>
    <lineage>
        <taxon>Bacteria</taxon>
        <taxon>Bacillati</taxon>
        <taxon>Actinomycetota</taxon>
        <taxon>Actinomycetes</taxon>
        <taxon>Micromonosporales</taxon>
        <taxon>Micromonosporaceae</taxon>
        <taxon>Actinoplanes</taxon>
    </lineage>
</organism>
<name>A0A2T0K279_9ACTN</name>
<dbReference type="RefSeq" id="WP_106326269.1">
    <property type="nucleotide sequence ID" value="NZ_BOMO01000066.1"/>
</dbReference>
<sequence length="103" mass="11714">MDRVRVPAADAGEQEFIEFAHTYDGYRLHPDLSELHERTRDRWERTGDPGDDIDVLRACLFLEVRAHRHSGGWGRFSQQPFTAALVTRVRALGGPTVPVRSQS</sequence>
<reference evidence="1 2" key="1">
    <citation type="submission" date="2018-03" db="EMBL/GenBank/DDBJ databases">
        <title>Genomic Encyclopedia of Archaeal and Bacterial Type Strains, Phase II (KMG-II): from individual species to whole genera.</title>
        <authorList>
            <person name="Goeker M."/>
        </authorList>
    </citation>
    <scope>NUCLEOTIDE SEQUENCE [LARGE SCALE GENOMIC DNA]</scope>
    <source>
        <strain evidence="1 2">DSM 43146</strain>
    </source>
</reference>
<evidence type="ECO:0000313" key="2">
    <source>
        <dbReference type="Proteomes" id="UP000239415"/>
    </source>
</evidence>
<dbReference type="OrthoDB" id="3398760at2"/>
<protein>
    <submittedName>
        <fullName evidence="1">Uncharacterized protein</fullName>
    </submittedName>
</protein>
<dbReference type="EMBL" id="PVMZ01000018">
    <property type="protein sequence ID" value="PRX16720.1"/>
    <property type="molecule type" value="Genomic_DNA"/>
</dbReference>
<proteinExistence type="predicted"/>
<dbReference type="AlphaFoldDB" id="A0A2T0K279"/>
<gene>
    <name evidence="1" type="ORF">CLV67_11851</name>
</gene>
<comment type="caution">
    <text evidence="1">The sequence shown here is derived from an EMBL/GenBank/DDBJ whole genome shotgun (WGS) entry which is preliminary data.</text>
</comment>
<keyword evidence="2" id="KW-1185">Reference proteome</keyword>
<accession>A0A2T0K279</accession>